<dbReference type="RefSeq" id="WP_255314697.1">
    <property type="nucleotide sequence ID" value="NZ_FOLS01000011.1"/>
</dbReference>
<gene>
    <name evidence="1" type="ORF">SAMN05216577_11156</name>
</gene>
<name>A0AAQ1HN44_9PSED</name>
<evidence type="ECO:0000313" key="2">
    <source>
        <dbReference type="Proteomes" id="UP000183385"/>
    </source>
</evidence>
<comment type="caution">
    <text evidence="1">The sequence shown here is derived from an EMBL/GenBank/DDBJ whole genome shotgun (WGS) entry which is preliminary data.</text>
</comment>
<dbReference type="EMBL" id="FOLS01000011">
    <property type="protein sequence ID" value="SFC83402.1"/>
    <property type="molecule type" value="Genomic_DNA"/>
</dbReference>
<dbReference type="Proteomes" id="UP000183385">
    <property type="component" value="Unassembled WGS sequence"/>
</dbReference>
<protein>
    <submittedName>
        <fullName evidence="1">Uncharacterized protein</fullName>
    </submittedName>
</protein>
<dbReference type="AlphaFoldDB" id="A0AAQ1HN44"/>
<keyword evidence="2" id="KW-1185">Reference proteome</keyword>
<sequence>MRRALILAAGGALLGLAVAGAVIAIPLVPAFAAMQWGCSL</sequence>
<evidence type="ECO:0000313" key="1">
    <source>
        <dbReference type="EMBL" id="SFC83402.1"/>
    </source>
</evidence>
<proteinExistence type="predicted"/>
<reference evidence="1 2" key="1">
    <citation type="submission" date="2016-10" db="EMBL/GenBank/DDBJ databases">
        <authorList>
            <person name="Varghese N."/>
            <person name="Submissions S."/>
        </authorList>
    </citation>
    <scope>NUCLEOTIDE SEQUENCE [LARGE SCALE GENOMIC DNA]</scope>
    <source>
        <strain evidence="1 2">LMG 18378</strain>
    </source>
</reference>
<organism evidence="1 2">
    <name type="scientific">Pseudomonas citronellolis</name>
    <dbReference type="NCBI Taxonomy" id="53408"/>
    <lineage>
        <taxon>Bacteria</taxon>
        <taxon>Pseudomonadati</taxon>
        <taxon>Pseudomonadota</taxon>
        <taxon>Gammaproteobacteria</taxon>
        <taxon>Pseudomonadales</taxon>
        <taxon>Pseudomonadaceae</taxon>
        <taxon>Pseudomonas</taxon>
    </lineage>
</organism>
<accession>A0AAQ1HN44</accession>